<name>A0ACC5R108_9HYPH</name>
<dbReference type="Proteomes" id="UP000616151">
    <property type="component" value="Unassembled WGS sequence"/>
</dbReference>
<dbReference type="EMBL" id="JAENHL010000006">
    <property type="protein sequence ID" value="MBK1866287.1"/>
    <property type="molecule type" value="Genomic_DNA"/>
</dbReference>
<sequence>MPSHMIIVEKEKDFRWSDPSCRVMTAEAYLAEPVSPSPRRIVNLCRDFAYLSAGYYVSLLGEARGERVIPDVRAFSEMDRRDFHARHATVLERLLLKAPKMPRSVKALSLNVYFGETEDKRFSELAQAAFERLRTPLLRIDLERKTHWRIAAVEVLDPRDIPAGDDEVFLAGLDAYLHRRWHQPKPLSSRFDLAVLRDPEDPLPPSKPKTLERLIDVGREMDVNVVLIERKDYPRLAQFDALFIRETTAVPNHTFRFACRAEREGMPVIDDPSSIVRCTNKVFLAELLRGHDVPTPGTRILTRRHLDRIENEHRFPCVVKIPDGSFSIGVEKAESRSELAGIAERMLKRSEVILLQDFVTTEFDWRIGVLDGEALFAARYFMFEKHWQIMKHGDDGSHLEGPTQAVPIKEVPAMVLATALKAARLVGRGLYGVDLKQTKAGVFVMEVNDNPNIDVGMEDAALGDELYRRILRHFLHSAHELQQRRKVAGESPHLRLQKSA</sequence>
<comment type="caution">
    <text evidence="1">The sequence shown here is derived from an EMBL/GenBank/DDBJ whole genome shotgun (WGS) entry which is preliminary data.</text>
</comment>
<evidence type="ECO:0000313" key="1">
    <source>
        <dbReference type="EMBL" id="MBK1866287.1"/>
    </source>
</evidence>
<reference evidence="1" key="1">
    <citation type="submission" date="2021-01" db="EMBL/GenBank/DDBJ databases">
        <authorList>
            <person name="Sun Q."/>
        </authorList>
    </citation>
    <scope>NUCLEOTIDE SEQUENCE</scope>
    <source>
        <strain evidence="1">YIM B02566</strain>
    </source>
</reference>
<evidence type="ECO:0000313" key="2">
    <source>
        <dbReference type="Proteomes" id="UP000616151"/>
    </source>
</evidence>
<organism evidence="1 2">
    <name type="scientific">Taklimakanibacter albus</name>
    <dbReference type="NCBI Taxonomy" id="2800327"/>
    <lineage>
        <taxon>Bacteria</taxon>
        <taxon>Pseudomonadati</taxon>
        <taxon>Pseudomonadota</taxon>
        <taxon>Alphaproteobacteria</taxon>
        <taxon>Hyphomicrobiales</taxon>
        <taxon>Aestuariivirgaceae</taxon>
        <taxon>Taklimakanibacter</taxon>
    </lineage>
</organism>
<proteinExistence type="predicted"/>
<gene>
    <name evidence="1" type="ORF">JHL16_07970</name>
</gene>
<keyword evidence="2" id="KW-1185">Reference proteome</keyword>
<protein>
    <submittedName>
        <fullName evidence="1">RimK family protein</fullName>
    </submittedName>
</protein>
<accession>A0ACC5R108</accession>